<accession>A0AAD3TZ50</accession>
<keyword evidence="4" id="KW-1185">Reference proteome</keyword>
<feature type="region of interest" description="Disordered" evidence="2">
    <location>
        <begin position="243"/>
        <end position="311"/>
    </location>
</feature>
<evidence type="ECO:0000313" key="3">
    <source>
        <dbReference type="EMBL" id="GMK59534.1"/>
    </source>
</evidence>
<dbReference type="SUPFAM" id="SSF55418">
    <property type="entry name" value="eIF4e-like"/>
    <property type="match status" value="1"/>
</dbReference>
<name>A0AAD3TZ50_9TREE</name>
<evidence type="ECO:0000256" key="1">
    <source>
        <dbReference type="ARBA" id="ARBA00010568"/>
    </source>
</evidence>
<dbReference type="Pfam" id="PF08939">
    <property type="entry name" value="Bles03"/>
    <property type="match status" value="1"/>
</dbReference>
<dbReference type="AlphaFoldDB" id="A0AAD3TZ50"/>
<dbReference type="EMBL" id="BTCM01000008">
    <property type="protein sequence ID" value="GMK59534.1"/>
    <property type="molecule type" value="Genomic_DNA"/>
</dbReference>
<dbReference type="InterPro" id="IPR015034">
    <property type="entry name" value="Bles03"/>
</dbReference>
<dbReference type="InterPro" id="IPR023398">
    <property type="entry name" value="TIF_eIF4e-like"/>
</dbReference>
<reference evidence="3" key="2">
    <citation type="submission" date="2023-06" db="EMBL/GenBank/DDBJ databases">
        <authorList>
            <person name="Kobayashi Y."/>
            <person name="Kayamori A."/>
            <person name="Aoki K."/>
            <person name="Shiwa Y."/>
            <person name="Fujita N."/>
            <person name="Sugita T."/>
            <person name="Iwasaki W."/>
            <person name="Tanaka N."/>
            <person name="Takashima M."/>
        </authorList>
    </citation>
    <scope>NUCLEOTIDE SEQUENCE</scope>
    <source>
        <strain evidence="3">HIS016</strain>
    </source>
</reference>
<dbReference type="Gene3D" id="3.30.760.10">
    <property type="entry name" value="RNA Cap, Translation Initiation Factor Eif4e"/>
    <property type="match status" value="1"/>
</dbReference>
<comment type="caution">
    <text evidence="3">The sequence shown here is derived from an EMBL/GenBank/DDBJ whole genome shotgun (WGS) entry which is preliminary data.</text>
</comment>
<sequence length="325" mass="35730">MDSLTKYYWTPSGDMSIDDYLKKYKPSILDQVDAPWIWVGTGGARDDPEAENNALVKAIGKGQVVLDEVTKRVAAIEKDDKIPVRGKKGVLSKKQTRDEAQTKAADALRDISLDSGCTNGKWMLFPRTDSVDAVWAKVARSVAYGPLHDVGVTTAKVATLDPATGDMGTHSVMIYVDDIYDKDKATKVLVSLLEEHGIEPSASKSDFYTMLGIDSKHASGMRSSIWRPSELVKDTKALKAKYKPGSEKKWVPKDEPDAKAESPRKSGSKESSPMLKKEVSFSDKVDVKADRKRSPAENGRPTKRVKSAAALFKENDIFASDSEEE</sequence>
<proteinExistence type="inferred from homology"/>
<gene>
    <name evidence="3" type="ORF">CspeluHIS016_0801400</name>
</gene>
<evidence type="ECO:0008006" key="5">
    <source>
        <dbReference type="Google" id="ProtNLM"/>
    </source>
</evidence>
<feature type="compositionally biased region" description="Basic and acidic residues" evidence="2">
    <location>
        <begin position="244"/>
        <end position="268"/>
    </location>
</feature>
<evidence type="ECO:0000256" key="2">
    <source>
        <dbReference type="SAM" id="MobiDB-lite"/>
    </source>
</evidence>
<feature type="compositionally biased region" description="Basic and acidic residues" evidence="2">
    <location>
        <begin position="275"/>
        <end position="295"/>
    </location>
</feature>
<dbReference type="PANTHER" id="PTHR31977:SF1">
    <property type="entry name" value="UPF0696 PROTEIN C11ORF68"/>
    <property type="match status" value="1"/>
</dbReference>
<dbReference type="Proteomes" id="UP001222932">
    <property type="component" value="Unassembled WGS sequence"/>
</dbReference>
<evidence type="ECO:0000313" key="4">
    <source>
        <dbReference type="Proteomes" id="UP001222932"/>
    </source>
</evidence>
<comment type="similarity">
    <text evidence="1">Belongs to the UPF0696 family.</text>
</comment>
<organism evidence="3 4">
    <name type="scientific">Cutaneotrichosporon spelunceum</name>
    <dbReference type="NCBI Taxonomy" id="1672016"/>
    <lineage>
        <taxon>Eukaryota</taxon>
        <taxon>Fungi</taxon>
        <taxon>Dikarya</taxon>
        <taxon>Basidiomycota</taxon>
        <taxon>Agaricomycotina</taxon>
        <taxon>Tremellomycetes</taxon>
        <taxon>Trichosporonales</taxon>
        <taxon>Trichosporonaceae</taxon>
        <taxon>Cutaneotrichosporon</taxon>
    </lineage>
</organism>
<dbReference type="PANTHER" id="PTHR31977">
    <property type="entry name" value="UPF0696 PROTEIN C11ORF68"/>
    <property type="match status" value="1"/>
</dbReference>
<reference evidence="3" key="1">
    <citation type="journal article" date="2023" name="BMC Genomics">
        <title>Chromosome-level genome assemblies of Cutaneotrichosporon spp. (Trichosporonales, Basidiomycota) reveal imbalanced evolution between nucleotide sequences and chromosome synteny.</title>
        <authorList>
            <person name="Kobayashi Y."/>
            <person name="Kayamori A."/>
            <person name="Aoki K."/>
            <person name="Shiwa Y."/>
            <person name="Matsutani M."/>
            <person name="Fujita N."/>
            <person name="Sugita T."/>
            <person name="Iwasaki W."/>
            <person name="Tanaka N."/>
            <person name="Takashima M."/>
        </authorList>
    </citation>
    <scope>NUCLEOTIDE SEQUENCE</scope>
    <source>
        <strain evidence="3">HIS016</strain>
    </source>
</reference>
<protein>
    <recommendedName>
        <fullName evidence="5">DUF1917-domain-containing protein</fullName>
    </recommendedName>
</protein>